<dbReference type="PANTHER" id="PTHR46586:SF3">
    <property type="entry name" value="ANKYRIN REPEAT-CONTAINING PROTEIN"/>
    <property type="match status" value="1"/>
</dbReference>
<evidence type="ECO:0008006" key="4">
    <source>
        <dbReference type="Google" id="ProtNLM"/>
    </source>
</evidence>
<evidence type="ECO:0000313" key="2">
    <source>
        <dbReference type="EMBL" id="CBJ29825.1"/>
    </source>
</evidence>
<protein>
    <recommendedName>
        <fullName evidence="4">Ankyrin repeat protein</fullName>
    </recommendedName>
</protein>
<dbReference type="STRING" id="2880.D7FM00"/>
<dbReference type="Gene3D" id="1.25.40.20">
    <property type="entry name" value="Ankyrin repeat-containing domain"/>
    <property type="match status" value="1"/>
</dbReference>
<dbReference type="PANTHER" id="PTHR46586">
    <property type="entry name" value="ANKYRIN REPEAT-CONTAINING PROTEIN"/>
    <property type="match status" value="1"/>
</dbReference>
<dbReference type="InterPro" id="IPR036770">
    <property type="entry name" value="Ankyrin_rpt-contain_sf"/>
</dbReference>
<reference evidence="2 3" key="1">
    <citation type="journal article" date="2010" name="Nature">
        <title>The Ectocarpus genome and the independent evolution of multicellularity in brown algae.</title>
        <authorList>
            <person name="Cock J.M."/>
            <person name="Sterck L."/>
            <person name="Rouze P."/>
            <person name="Scornet D."/>
            <person name="Allen A.E."/>
            <person name="Amoutzias G."/>
            <person name="Anthouard V."/>
            <person name="Artiguenave F."/>
            <person name="Aury J.M."/>
            <person name="Badger J.H."/>
            <person name="Beszteri B."/>
            <person name="Billiau K."/>
            <person name="Bonnet E."/>
            <person name="Bothwell J.H."/>
            <person name="Bowler C."/>
            <person name="Boyen C."/>
            <person name="Brownlee C."/>
            <person name="Carrano C.J."/>
            <person name="Charrier B."/>
            <person name="Cho G.Y."/>
            <person name="Coelho S.M."/>
            <person name="Collen J."/>
            <person name="Corre E."/>
            <person name="Da Silva C."/>
            <person name="Delage L."/>
            <person name="Delaroque N."/>
            <person name="Dittami S.M."/>
            <person name="Doulbeau S."/>
            <person name="Elias M."/>
            <person name="Farnham G."/>
            <person name="Gachon C.M."/>
            <person name="Gschloessl B."/>
            <person name="Heesch S."/>
            <person name="Jabbari K."/>
            <person name="Jubin C."/>
            <person name="Kawai H."/>
            <person name="Kimura K."/>
            <person name="Kloareg B."/>
            <person name="Kupper F.C."/>
            <person name="Lang D."/>
            <person name="Le Bail A."/>
            <person name="Leblanc C."/>
            <person name="Lerouge P."/>
            <person name="Lohr M."/>
            <person name="Lopez P.J."/>
            <person name="Martens C."/>
            <person name="Maumus F."/>
            <person name="Michel G."/>
            <person name="Miranda-Saavedra D."/>
            <person name="Morales J."/>
            <person name="Moreau H."/>
            <person name="Motomura T."/>
            <person name="Nagasato C."/>
            <person name="Napoli C.A."/>
            <person name="Nelson D.R."/>
            <person name="Nyvall-Collen P."/>
            <person name="Peters A.F."/>
            <person name="Pommier C."/>
            <person name="Potin P."/>
            <person name="Poulain J."/>
            <person name="Quesneville H."/>
            <person name="Read B."/>
            <person name="Rensing S.A."/>
            <person name="Ritter A."/>
            <person name="Rousvoal S."/>
            <person name="Samanta M."/>
            <person name="Samson G."/>
            <person name="Schroeder D.C."/>
            <person name="Segurens B."/>
            <person name="Strittmatter M."/>
            <person name="Tonon T."/>
            <person name="Tregear J.W."/>
            <person name="Valentin K."/>
            <person name="von Dassow P."/>
            <person name="Yamagishi T."/>
            <person name="Van de Peer Y."/>
            <person name="Wincker P."/>
        </authorList>
    </citation>
    <scope>NUCLEOTIDE SEQUENCE [LARGE SCALE GENOMIC DNA]</scope>
    <source>
        <strain evidence="3">Ec32 / CCAP1310/4</strain>
    </source>
</reference>
<feature type="region of interest" description="Disordered" evidence="1">
    <location>
        <begin position="178"/>
        <end position="218"/>
    </location>
</feature>
<dbReference type="Proteomes" id="UP000002630">
    <property type="component" value="Linkage Group LG21"/>
</dbReference>
<name>D7FM00_ECTSI</name>
<dbReference type="OrthoDB" id="10509092at2759"/>
<gene>
    <name evidence="2" type="ORF">Esi_0162_0053</name>
</gene>
<sequence>MKPSQLAVDQAAGAGDIEICTLEWAHSRGLPGFQGLMDIAAWKGRLSVLKWLQANRNEGCTIKGTTWAAQSGHLKVLRWLRHALGQECTTDALEAAATAGRVRVVAWLLRNSGYQQVSKTPAVVAAASKGHVAVLKLLLSSSREEAEKSEWAIALASSGNHSECVELLEEAGWPARPALASAGNGSESSYKDDEFPGEKPYRHEESKKEPSSLSDGENGWMAQFAQMGGRRCSRWPFFGRPNTASSALRRRITDVVRDAEGFSGGDWAERERDWPAVGGIDHDDDEDCGCDECRLVAFLQATEPLAVGEKPRVRDVWTPVSADVPEAPRLNLGVLTKESQDTVISAYISGLLRGPMGPPAAGGGARYRARENPTPRRNNCSGGSDGRQACDSGIFVSTIVAVGGPGGDVVCRSPGPRGDHSERCHRWNSRSSIAASEAQALPPKTGANPRTLAKAATRGLRYFSHSCFNSSNRPFDGREGDCNAREAWGRENGA</sequence>
<dbReference type="EMBL" id="FN649746">
    <property type="protein sequence ID" value="CBJ29825.1"/>
    <property type="molecule type" value="Genomic_DNA"/>
</dbReference>
<organism evidence="2 3">
    <name type="scientific">Ectocarpus siliculosus</name>
    <name type="common">Brown alga</name>
    <name type="synonym">Conferva siliculosa</name>
    <dbReference type="NCBI Taxonomy" id="2880"/>
    <lineage>
        <taxon>Eukaryota</taxon>
        <taxon>Sar</taxon>
        <taxon>Stramenopiles</taxon>
        <taxon>Ochrophyta</taxon>
        <taxon>PX clade</taxon>
        <taxon>Phaeophyceae</taxon>
        <taxon>Ectocarpales</taxon>
        <taxon>Ectocarpaceae</taxon>
        <taxon>Ectocarpus</taxon>
    </lineage>
</organism>
<keyword evidence="3" id="KW-1185">Reference proteome</keyword>
<proteinExistence type="predicted"/>
<evidence type="ECO:0000256" key="1">
    <source>
        <dbReference type="SAM" id="MobiDB-lite"/>
    </source>
</evidence>
<dbReference type="InParanoid" id="D7FM00"/>
<dbReference type="EMBL" id="FN648158">
    <property type="protein sequence ID" value="CBJ29825.1"/>
    <property type="molecule type" value="Genomic_DNA"/>
</dbReference>
<evidence type="ECO:0000313" key="3">
    <source>
        <dbReference type="Proteomes" id="UP000002630"/>
    </source>
</evidence>
<dbReference type="AlphaFoldDB" id="D7FM00"/>
<feature type="region of interest" description="Disordered" evidence="1">
    <location>
        <begin position="358"/>
        <end position="386"/>
    </location>
</feature>
<feature type="compositionally biased region" description="Basic and acidic residues" evidence="1">
    <location>
        <begin position="189"/>
        <end position="210"/>
    </location>
</feature>
<dbReference type="InterPro" id="IPR052050">
    <property type="entry name" value="SecEffector_AnkRepeat"/>
</dbReference>
<accession>D7FM00</accession>
<dbReference type="SUPFAM" id="SSF48403">
    <property type="entry name" value="Ankyrin repeat"/>
    <property type="match status" value="1"/>
</dbReference>